<feature type="transmembrane region" description="Helical" evidence="1">
    <location>
        <begin position="127"/>
        <end position="145"/>
    </location>
</feature>
<feature type="transmembrane region" description="Helical" evidence="1">
    <location>
        <begin position="12"/>
        <end position="30"/>
    </location>
</feature>
<evidence type="ECO:0000313" key="3">
    <source>
        <dbReference type="EMBL" id="QUB75009.1"/>
    </source>
</evidence>
<name>A0ABX7XN18_9BACT</name>
<dbReference type="InterPro" id="IPR002656">
    <property type="entry name" value="Acyl_transf_3_dom"/>
</dbReference>
<feature type="transmembrane region" description="Helical" evidence="1">
    <location>
        <begin position="86"/>
        <end position="107"/>
    </location>
</feature>
<dbReference type="EMBL" id="CP072361">
    <property type="protein sequence ID" value="QUB75009.1"/>
    <property type="molecule type" value="Genomic_DNA"/>
</dbReference>
<dbReference type="GO" id="GO:0016746">
    <property type="term" value="F:acyltransferase activity"/>
    <property type="evidence" value="ECO:0007669"/>
    <property type="project" value="UniProtKB-KW"/>
</dbReference>
<evidence type="ECO:0000256" key="1">
    <source>
        <dbReference type="SAM" id="Phobius"/>
    </source>
</evidence>
<keyword evidence="3" id="KW-0012">Acyltransferase</keyword>
<evidence type="ECO:0000259" key="2">
    <source>
        <dbReference type="Pfam" id="PF01757"/>
    </source>
</evidence>
<dbReference type="RefSeq" id="WP_211807128.1">
    <property type="nucleotide sequence ID" value="NZ_CP072361.1"/>
</dbReference>
<keyword evidence="1" id="KW-1133">Transmembrane helix</keyword>
<feature type="transmembrane region" description="Helical" evidence="1">
    <location>
        <begin position="244"/>
        <end position="263"/>
    </location>
</feature>
<dbReference type="Proteomes" id="UP000682195">
    <property type="component" value="Chromosome 1"/>
</dbReference>
<feature type="transmembrane region" description="Helical" evidence="1">
    <location>
        <begin position="206"/>
        <end position="224"/>
    </location>
</feature>
<keyword evidence="1" id="KW-0472">Membrane</keyword>
<proteinExistence type="predicted"/>
<feature type="transmembrane region" description="Helical" evidence="1">
    <location>
        <begin position="305"/>
        <end position="324"/>
    </location>
</feature>
<dbReference type="Pfam" id="PF01757">
    <property type="entry name" value="Acyl_transf_3"/>
    <property type="match status" value="1"/>
</dbReference>
<accession>A0ABX7XN18</accession>
<feature type="transmembrane region" description="Helical" evidence="1">
    <location>
        <begin position="50"/>
        <end position="74"/>
    </location>
</feature>
<protein>
    <submittedName>
        <fullName evidence="3">Acyltransferase</fullName>
    </submittedName>
</protein>
<evidence type="ECO:0000313" key="4">
    <source>
        <dbReference type="Proteomes" id="UP000682195"/>
    </source>
</evidence>
<feature type="transmembrane region" description="Helical" evidence="1">
    <location>
        <begin position="157"/>
        <end position="175"/>
    </location>
</feature>
<keyword evidence="1" id="KW-0812">Transmembrane</keyword>
<keyword evidence="4" id="KW-1185">Reference proteome</keyword>
<feature type="domain" description="Acyltransferase 3" evidence="2">
    <location>
        <begin position="7"/>
        <end position="323"/>
    </location>
</feature>
<sequence length="352" mass="41530">MNKRYLNFELLRIIAMLFIVIWHFIVKGTIHCESGDELSYIQGAPIYNVILYSIMTIVSSCGVDSFVLLSGYFLSSSFTLRVDRVFHIWIITFFYLLLIGCAAYFFFPETLSLFDVAKTLRPISGGNYWFIKCYIGMVFLSPFIAKVLNYLNKRTHFLLIIIMLLLAFHYTGFYFDSNNRLRLFVLLFIISAYIRRFDLPSFINKYAWYMLYSIWCIQVVLTVFEVHLGRSETGFKGWATNNDSLTIITSTLFFIGFKNLHFSKFKKPLEYISKYTFAVYLIHDNQYISNLLWNKWLHISLFSPLYVLYLIFIPILIFTVCILCDIGRIYLFQICCIPKLENKLKEYNVLLD</sequence>
<reference evidence="3 4" key="1">
    <citation type="submission" date="2021-03" db="EMBL/GenBank/DDBJ databases">
        <title>Human Oral Microbial Genomes.</title>
        <authorList>
            <person name="Johnston C.D."/>
            <person name="Chen T."/>
            <person name="Dewhirst F.E."/>
        </authorList>
    </citation>
    <scope>NUCLEOTIDE SEQUENCE [LARGE SCALE GENOMIC DNA]</scope>
    <source>
        <strain evidence="3 4">F0054</strain>
    </source>
</reference>
<keyword evidence="3" id="KW-0808">Transferase</keyword>
<gene>
    <name evidence="3" type="ORF">J5A58_05565</name>
</gene>
<organism evidence="3 4">
    <name type="scientific">Prevotella melaninogenica</name>
    <dbReference type="NCBI Taxonomy" id="28132"/>
    <lineage>
        <taxon>Bacteria</taxon>
        <taxon>Pseudomonadati</taxon>
        <taxon>Bacteroidota</taxon>
        <taxon>Bacteroidia</taxon>
        <taxon>Bacteroidales</taxon>
        <taxon>Prevotellaceae</taxon>
        <taxon>Prevotella</taxon>
    </lineage>
</organism>